<dbReference type="InterPro" id="IPR004151">
    <property type="entry name" value="7TM_GPCR_serpentine_rcpt_Sre"/>
</dbReference>
<feature type="transmembrane region" description="Helical" evidence="2">
    <location>
        <begin position="267"/>
        <end position="286"/>
    </location>
</feature>
<dbReference type="SUPFAM" id="SSF81321">
    <property type="entry name" value="Family A G protein-coupled receptor-like"/>
    <property type="match status" value="1"/>
</dbReference>
<proteinExistence type="inferred from homology"/>
<evidence type="ECO:0000256" key="1">
    <source>
        <dbReference type="ARBA" id="ARBA00006803"/>
    </source>
</evidence>
<gene>
    <name evidence="3" type="ORF">MENT_LOCUS10536</name>
</gene>
<dbReference type="EMBL" id="CAJEWN010000049">
    <property type="protein sequence ID" value="CAD2151814.1"/>
    <property type="molecule type" value="Genomic_DNA"/>
</dbReference>
<evidence type="ECO:0000313" key="4">
    <source>
        <dbReference type="Proteomes" id="UP000580250"/>
    </source>
</evidence>
<reference evidence="3 4" key="1">
    <citation type="submission" date="2020-08" db="EMBL/GenBank/DDBJ databases">
        <authorList>
            <person name="Koutsovoulos G."/>
            <person name="Danchin GJ E."/>
        </authorList>
    </citation>
    <scope>NUCLEOTIDE SEQUENCE [LARGE SCALE GENOMIC DNA]</scope>
</reference>
<dbReference type="Pfam" id="PF03125">
    <property type="entry name" value="Sre"/>
    <property type="match status" value="1"/>
</dbReference>
<protein>
    <submittedName>
        <fullName evidence="3">Uncharacterized protein</fullName>
    </submittedName>
</protein>
<dbReference type="GO" id="GO:0007606">
    <property type="term" value="P:sensory perception of chemical stimulus"/>
    <property type="evidence" value="ECO:0007669"/>
    <property type="project" value="InterPro"/>
</dbReference>
<keyword evidence="2" id="KW-1133">Transmembrane helix</keyword>
<comment type="similarity">
    <text evidence="1">Belongs to the nematode receptor-like protein sre family.</text>
</comment>
<dbReference type="Gene3D" id="1.20.1070.10">
    <property type="entry name" value="Rhodopsin 7-helix transmembrane proteins"/>
    <property type="match status" value="1"/>
</dbReference>
<dbReference type="PANTHER" id="PTHR23128">
    <property type="entry name" value="SERPENTINE RECEPTOR, CLASS E (EPSILON)-RELATED"/>
    <property type="match status" value="1"/>
</dbReference>
<feature type="transmembrane region" description="Helical" evidence="2">
    <location>
        <begin position="231"/>
        <end position="255"/>
    </location>
</feature>
<accession>A0A6V7UCG3</accession>
<feature type="transmembrane region" description="Helical" evidence="2">
    <location>
        <begin position="92"/>
        <end position="112"/>
    </location>
</feature>
<dbReference type="PANTHER" id="PTHR23128:SF132">
    <property type="entry name" value="SERPENTINE RECEPTOR, CLASS E (EPSILON)-RELATED"/>
    <property type="match status" value="1"/>
</dbReference>
<dbReference type="Proteomes" id="UP000580250">
    <property type="component" value="Unassembled WGS sequence"/>
</dbReference>
<keyword evidence="2" id="KW-0472">Membrane</keyword>
<name>A0A6V7UCG3_MELEN</name>
<dbReference type="GO" id="GO:0016020">
    <property type="term" value="C:membrane"/>
    <property type="evidence" value="ECO:0007669"/>
    <property type="project" value="InterPro"/>
</dbReference>
<keyword evidence="2" id="KW-0812">Transmembrane</keyword>
<feature type="transmembrane region" description="Helical" evidence="2">
    <location>
        <begin position="55"/>
        <end position="72"/>
    </location>
</feature>
<sequence>MDSNNTTLTTKSSPAPINFAIALSELILDISALIPNIYFIFILWSRHDLHNNLRVLLASFSSCLILVALTRLPTEFNYIFTGVLYIEVFNWLVYGHEVAVMFFRTIIVPLTFERVLATIYSKNYEQQKSPKIGIWAVVLTLLISIAIGIYIGSELNNSSIRNGVITFRGSYYGLYHIIDVSVRLVIWIICFAIFVLILRYNQRCYAFSRLPNKHNLVQRYQFAENVRSSKLLLAVGIIIFVCNLHFDCVMLRIAYNKDYFNVEYSQSFDFVLAVALNAIPIAAIWFHSSMLEAFKSHLKHLTPCLCIFKCFSKSNNSIQQQPQLAINSILPFPPNHPTTTNKRLNNYKSPRALLTGQKLIIGREEEQRVYFNELRKSWNVPPYEMKKKYIKY</sequence>
<dbReference type="OrthoDB" id="5802971at2759"/>
<feature type="transmembrane region" description="Helical" evidence="2">
    <location>
        <begin position="20"/>
        <end position="43"/>
    </location>
</feature>
<organism evidence="3 4">
    <name type="scientific">Meloidogyne enterolobii</name>
    <name type="common">Root-knot nematode worm</name>
    <name type="synonym">Meloidogyne mayaguensis</name>
    <dbReference type="NCBI Taxonomy" id="390850"/>
    <lineage>
        <taxon>Eukaryota</taxon>
        <taxon>Metazoa</taxon>
        <taxon>Ecdysozoa</taxon>
        <taxon>Nematoda</taxon>
        <taxon>Chromadorea</taxon>
        <taxon>Rhabditida</taxon>
        <taxon>Tylenchina</taxon>
        <taxon>Tylenchomorpha</taxon>
        <taxon>Tylenchoidea</taxon>
        <taxon>Meloidogynidae</taxon>
        <taxon>Meloidogyninae</taxon>
        <taxon>Meloidogyne</taxon>
    </lineage>
</organism>
<dbReference type="AlphaFoldDB" id="A0A6V7UCG3"/>
<feature type="transmembrane region" description="Helical" evidence="2">
    <location>
        <begin position="173"/>
        <end position="198"/>
    </location>
</feature>
<evidence type="ECO:0000256" key="2">
    <source>
        <dbReference type="SAM" id="Phobius"/>
    </source>
</evidence>
<feature type="transmembrane region" description="Helical" evidence="2">
    <location>
        <begin position="132"/>
        <end position="153"/>
    </location>
</feature>
<evidence type="ECO:0000313" key="3">
    <source>
        <dbReference type="EMBL" id="CAD2151814.1"/>
    </source>
</evidence>
<comment type="caution">
    <text evidence="3">The sequence shown here is derived from an EMBL/GenBank/DDBJ whole genome shotgun (WGS) entry which is preliminary data.</text>
</comment>